<dbReference type="EMBL" id="FOAA01000002">
    <property type="protein sequence ID" value="SEK43474.1"/>
    <property type="molecule type" value="Genomic_DNA"/>
</dbReference>
<gene>
    <name evidence="1" type="ORF">SAMN05444515_10222</name>
</gene>
<dbReference type="AlphaFoldDB" id="A0A1H7GZK6"/>
<proteinExistence type="predicted"/>
<dbReference type="RefSeq" id="WP_238627235.1">
    <property type="nucleotide sequence ID" value="NZ_FOAA01000002.1"/>
</dbReference>
<evidence type="ECO:0000313" key="1">
    <source>
        <dbReference type="EMBL" id="SEK43474.1"/>
    </source>
</evidence>
<organism evidence="1 2">
    <name type="scientific">Ectothiorhodospira marina</name>
    <dbReference type="NCBI Taxonomy" id="1396821"/>
    <lineage>
        <taxon>Bacteria</taxon>
        <taxon>Pseudomonadati</taxon>
        <taxon>Pseudomonadota</taxon>
        <taxon>Gammaproteobacteria</taxon>
        <taxon>Chromatiales</taxon>
        <taxon>Ectothiorhodospiraceae</taxon>
        <taxon>Ectothiorhodospira</taxon>
    </lineage>
</organism>
<sequence>MGAKRGSAWGRNGFPLVLMLLVTAPVLAQTESLHLPAAVGAETLGNQRAMYNISSVQLGHMTSNAQLSNTQMQGAFASGDNVLGTGAFDHAQGISTVIQNSGHNVIIQESLILNVNVAP</sequence>
<keyword evidence="2" id="KW-1185">Reference proteome</keyword>
<reference evidence="2" key="1">
    <citation type="submission" date="2016-10" db="EMBL/GenBank/DDBJ databases">
        <authorList>
            <person name="Varghese N."/>
            <person name="Submissions S."/>
        </authorList>
    </citation>
    <scope>NUCLEOTIDE SEQUENCE [LARGE SCALE GENOMIC DNA]</scope>
    <source>
        <strain evidence="2">DSM 241</strain>
    </source>
</reference>
<dbReference type="STRING" id="1396821.SAMN05444515_10222"/>
<name>A0A1H7GZK6_9GAMM</name>
<evidence type="ECO:0000313" key="2">
    <source>
        <dbReference type="Proteomes" id="UP000199256"/>
    </source>
</evidence>
<protein>
    <submittedName>
        <fullName evidence="1">Uncharacterized protein</fullName>
    </submittedName>
</protein>
<accession>A0A1H7GZK6</accession>
<dbReference type="Proteomes" id="UP000199256">
    <property type="component" value="Unassembled WGS sequence"/>
</dbReference>